<protein>
    <recommendedName>
        <fullName evidence="1">Reverse transcriptase domain-containing protein</fullName>
    </recommendedName>
</protein>
<dbReference type="PANTHER" id="PTHR46890">
    <property type="entry name" value="NON-LTR RETROLELEMENT REVERSE TRANSCRIPTASE-LIKE PROTEIN-RELATED"/>
    <property type="match status" value="1"/>
</dbReference>
<accession>A0A8I6XXF5</accession>
<evidence type="ECO:0000259" key="1">
    <source>
        <dbReference type="PROSITE" id="PS50878"/>
    </source>
</evidence>
<dbReference type="AlphaFoldDB" id="A0A8I6XXF5"/>
<organism evidence="2 3">
    <name type="scientific">Hordeum vulgare subsp. vulgare</name>
    <name type="common">Domesticated barley</name>
    <dbReference type="NCBI Taxonomy" id="112509"/>
    <lineage>
        <taxon>Eukaryota</taxon>
        <taxon>Viridiplantae</taxon>
        <taxon>Streptophyta</taxon>
        <taxon>Embryophyta</taxon>
        <taxon>Tracheophyta</taxon>
        <taxon>Spermatophyta</taxon>
        <taxon>Magnoliopsida</taxon>
        <taxon>Liliopsida</taxon>
        <taxon>Poales</taxon>
        <taxon>Poaceae</taxon>
        <taxon>BOP clade</taxon>
        <taxon>Pooideae</taxon>
        <taxon>Triticodae</taxon>
        <taxon>Triticeae</taxon>
        <taxon>Hordeinae</taxon>
        <taxon>Hordeum</taxon>
    </lineage>
</organism>
<dbReference type="Proteomes" id="UP000011116">
    <property type="component" value="Chromosome 6H"/>
</dbReference>
<dbReference type="InterPro" id="IPR000477">
    <property type="entry name" value="RT_dom"/>
</dbReference>
<dbReference type="PROSITE" id="PS50878">
    <property type="entry name" value="RT_POL"/>
    <property type="match status" value="1"/>
</dbReference>
<reference evidence="2" key="2">
    <citation type="submission" date="2020-10" db="EMBL/GenBank/DDBJ databases">
        <authorList>
            <person name="Scholz U."/>
            <person name="Mascher M."/>
            <person name="Fiebig A."/>
        </authorList>
    </citation>
    <scope>NUCLEOTIDE SEQUENCE [LARGE SCALE GENOMIC DNA]</scope>
    <source>
        <strain evidence="2">cv. Morex</strain>
    </source>
</reference>
<dbReference type="PANTHER" id="PTHR46890:SF48">
    <property type="entry name" value="RNA-DIRECTED DNA POLYMERASE"/>
    <property type="match status" value="1"/>
</dbReference>
<sequence length="151" mass="16682">MEKLGFSNQWIQWIMACVTSVKYSVKFSGAILDSFTPSRGLHQGDPLSPFLFLFVVDGLSALLRQGVASNNIAPVKVCRRAPGVSHLLFADDTLLFFKANQEKAMCVKGVIQSYALATGQLINTQKCSIQFSDACPEEIQLQVRQILDVQK</sequence>
<keyword evidence="3" id="KW-1185">Reference proteome</keyword>
<evidence type="ECO:0000313" key="2">
    <source>
        <dbReference type="EnsemblPlants" id="HORVU.MOREX.r3.6HG0541630.1.CDS1"/>
    </source>
</evidence>
<name>A0A8I6XXF5_HORVV</name>
<dbReference type="Gramene" id="HORVU.MOREX.r3.6HG0541630.1">
    <property type="protein sequence ID" value="HORVU.MOREX.r3.6HG0541630.1.CDS1"/>
    <property type="gene ID" value="HORVU.MOREX.r3.6HG0541630"/>
</dbReference>
<proteinExistence type="predicted"/>
<evidence type="ECO:0000313" key="3">
    <source>
        <dbReference type="Proteomes" id="UP000011116"/>
    </source>
</evidence>
<reference evidence="2" key="3">
    <citation type="submission" date="2022-01" db="UniProtKB">
        <authorList>
            <consortium name="EnsemblPlants"/>
        </authorList>
    </citation>
    <scope>IDENTIFICATION</scope>
    <source>
        <strain evidence="2">subsp. vulgare</strain>
    </source>
</reference>
<dbReference type="InterPro" id="IPR052343">
    <property type="entry name" value="Retrotransposon-Effector_Assoc"/>
</dbReference>
<dbReference type="PROSITE" id="PS51257">
    <property type="entry name" value="PROKAR_LIPOPROTEIN"/>
    <property type="match status" value="1"/>
</dbReference>
<feature type="domain" description="Reverse transcriptase" evidence="1">
    <location>
        <begin position="1"/>
        <end position="151"/>
    </location>
</feature>
<dbReference type="EnsemblPlants" id="HORVU.MOREX.r3.6HG0541630.1">
    <property type="protein sequence ID" value="HORVU.MOREX.r3.6HG0541630.1.CDS1"/>
    <property type="gene ID" value="HORVU.MOREX.r3.6HG0541630"/>
</dbReference>
<reference evidence="3" key="1">
    <citation type="journal article" date="2012" name="Nature">
        <title>A physical, genetic and functional sequence assembly of the barley genome.</title>
        <authorList>
            <consortium name="The International Barley Genome Sequencing Consortium"/>
            <person name="Mayer K.F."/>
            <person name="Waugh R."/>
            <person name="Brown J.W."/>
            <person name="Schulman A."/>
            <person name="Langridge P."/>
            <person name="Platzer M."/>
            <person name="Fincher G.B."/>
            <person name="Muehlbauer G.J."/>
            <person name="Sato K."/>
            <person name="Close T.J."/>
            <person name="Wise R.P."/>
            <person name="Stein N."/>
        </authorList>
    </citation>
    <scope>NUCLEOTIDE SEQUENCE [LARGE SCALE GENOMIC DNA]</scope>
    <source>
        <strain evidence="3">cv. Morex</strain>
    </source>
</reference>
<dbReference type="SMR" id="A0A8I6XXF5"/>
<dbReference type="Pfam" id="PF00078">
    <property type="entry name" value="RVT_1"/>
    <property type="match status" value="1"/>
</dbReference>